<protein>
    <recommendedName>
        <fullName evidence="4">Multidrug transporter</fullName>
    </recommendedName>
</protein>
<dbReference type="AlphaFoldDB" id="A0A7W7FKY9"/>
<dbReference type="RefSeq" id="WP_246367058.1">
    <property type="nucleotide sequence ID" value="NZ_JACHMD010000001.1"/>
</dbReference>
<feature type="compositionally biased region" description="Acidic residues" evidence="1">
    <location>
        <begin position="40"/>
        <end position="51"/>
    </location>
</feature>
<feature type="compositionally biased region" description="Basic and acidic residues" evidence="1">
    <location>
        <begin position="69"/>
        <end position="90"/>
    </location>
</feature>
<gene>
    <name evidence="2" type="ORF">BKA24_001543</name>
</gene>
<comment type="caution">
    <text evidence="2">The sequence shown here is derived from an EMBL/GenBank/DDBJ whole genome shotgun (WGS) entry which is preliminary data.</text>
</comment>
<keyword evidence="3" id="KW-1185">Reference proteome</keyword>
<dbReference type="EMBL" id="JACHMD010000001">
    <property type="protein sequence ID" value="MBB4666834.1"/>
    <property type="molecule type" value="Genomic_DNA"/>
</dbReference>
<evidence type="ECO:0000313" key="3">
    <source>
        <dbReference type="Proteomes" id="UP000573729"/>
    </source>
</evidence>
<dbReference type="Proteomes" id="UP000573729">
    <property type="component" value="Unassembled WGS sequence"/>
</dbReference>
<feature type="region of interest" description="Disordered" evidence="1">
    <location>
        <begin position="1"/>
        <end position="102"/>
    </location>
</feature>
<feature type="compositionally biased region" description="Basic and acidic residues" evidence="1">
    <location>
        <begin position="21"/>
        <end position="30"/>
    </location>
</feature>
<reference evidence="2 3" key="1">
    <citation type="submission" date="2020-08" db="EMBL/GenBank/DDBJ databases">
        <title>Sequencing the genomes of 1000 actinobacteria strains.</title>
        <authorList>
            <person name="Klenk H.-P."/>
        </authorList>
    </citation>
    <scope>NUCLEOTIDE SEQUENCE [LARGE SCALE GENOMIC DNA]</scope>
    <source>
        <strain evidence="2 3">DSM 24947</strain>
    </source>
</reference>
<sequence>MSEHDVTPDAAKPSQAEGEDLDRSDVHEVIPAEGHASQAEGEDTSASDPDEAGSGVEDPEDRGAPVAESHIEVSEHDGRTRVDIADDAEMRPGPGPGQPEAD</sequence>
<evidence type="ECO:0008006" key="4">
    <source>
        <dbReference type="Google" id="ProtNLM"/>
    </source>
</evidence>
<organism evidence="2 3">
    <name type="scientific">Microbacterium marinum</name>
    <dbReference type="NCBI Taxonomy" id="421115"/>
    <lineage>
        <taxon>Bacteria</taxon>
        <taxon>Bacillati</taxon>
        <taxon>Actinomycetota</taxon>
        <taxon>Actinomycetes</taxon>
        <taxon>Micrococcales</taxon>
        <taxon>Microbacteriaceae</taxon>
        <taxon>Microbacterium</taxon>
    </lineage>
</organism>
<feature type="compositionally biased region" description="Pro residues" evidence="1">
    <location>
        <begin position="93"/>
        <end position="102"/>
    </location>
</feature>
<name>A0A7W7FKY9_9MICO</name>
<evidence type="ECO:0000256" key="1">
    <source>
        <dbReference type="SAM" id="MobiDB-lite"/>
    </source>
</evidence>
<proteinExistence type="predicted"/>
<evidence type="ECO:0000313" key="2">
    <source>
        <dbReference type="EMBL" id="MBB4666834.1"/>
    </source>
</evidence>
<accession>A0A7W7FKY9</accession>